<dbReference type="PANTHER" id="PTHR46407">
    <property type="entry name" value="OS02G0208700 PROTEIN"/>
    <property type="match status" value="1"/>
</dbReference>
<dbReference type="InterPro" id="IPR044595">
    <property type="entry name" value="KMD1-4"/>
</dbReference>
<dbReference type="Gene3D" id="2.120.10.80">
    <property type="entry name" value="Kelch-type beta propeller"/>
    <property type="match status" value="1"/>
</dbReference>
<evidence type="ECO:0000313" key="2">
    <source>
        <dbReference type="EMBL" id="KAF3333498.1"/>
    </source>
</evidence>
<gene>
    <name evidence="2" type="ORF">FCM35_KLT01189</name>
</gene>
<evidence type="ECO:0000259" key="1">
    <source>
        <dbReference type="Pfam" id="PF00646"/>
    </source>
</evidence>
<dbReference type="Pfam" id="PF24681">
    <property type="entry name" value="Kelch_KLHDC2_KLHL20_DRC7"/>
    <property type="match status" value="1"/>
</dbReference>
<comment type="caution">
    <text evidence="2">The sequence shown here is derived from an EMBL/GenBank/DDBJ whole genome shotgun (WGS) entry which is preliminary data.</text>
</comment>
<name>A0A833R554_9POAL</name>
<dbReference type="CDD" id="cd22152">
    <property type="entry name" value="F-box_AtAFR-like"/>
    <property type="match status" value="1"/>
</dbReference>
<dbReference type="InterPro" id="IPR001810">
    <property type="entry name" value="F-box_dom"/>
</dbReference>
<keyword evidence="3" id="KW-1185">Reference proteome</keyword>
<dbReference type="PANTHER" id="PTHR46407:SF3">
    <property type="entry name" value="OS02G0208700 PROTEIN"/>
    <property type="match status" value="1"/>
</dbReference>
<dbReference type="SMART" id="SM00612">
    <property type="entry name" value="Kelch"/>
    <property type="match status" value="2"/>
</dbReference>
<dbReference type="InterPro" id="IPR006652">
    <property type="entry name" value="Kelch_1"/>
</dbReference>
<dbReference type="Pfam" id="PF00646">
    <property type="entry name" value="F-box"/>
    <property type="match status" value="1"/>
</dbReference>
<reference evidence="2" key="1">
    <citation type="submission" date="2020-01" db="EMBL/GenBank/DDBJ databases">
        <title>Genome sequence of Kobresia littledalei, the first chromosome-level genome in the family Cyperaceae.</title>
        <authorList>
            <person name="Qu G."/>
        </authorList>
    </citation>
    <scope>NUCLEOTIDE SEQUENCE</scope>
    <source>
        <strain evidence="2">C.B.Clarke</strain>
        <tissue evidence="2">Leaf</tissue>
    </source>
</reference>
<dbReference type="SUPFAM" id="SSF81383">
    <property type="entry name" value="F-box domain"/>
    <property type="match status" value="1"/>
</dbReference>
<dbReference type="InterPro" id="IPR015915">
    <property type="entry name" value="Kelch-typ_b-propeller"/>
</dbReference>
<accession>A0A833R554</accession>
<evidence type="ECO:0000313" key="3">
    <source>
        <dbReference type="Proteomes" id="UP000623129"/>
    </source>
</evidence>
<dbReference type="AlphaFoldDB" id="A0A833R554"/>
<dbReference type="GO" id="GO:2000762">
    <property type="term" value="P:regulation of phenylpropanoid metabolic process"/>
    <property type="evidence" value="ECO:0007669"/>
    <property type="project" value="InterPro"/>
</dbReference>
<dbReference type="InterPro" id="IPR036047">
    <property type="entry name" value="F-box-like_dom_sf"/>
</dbReference>
<organism evidence="2 3">
    <name type="scientific">Carex littledalei</name>
    <dbReference type="NCBI Taxonomy" id="544730"/>
    <lineage>
        <taxon>Eukaryota</taxon>
        <taxon>Viridiplantae</taxon>
        <taxon>Streptophyta</taxon>
        <taxon>Embryophyta</taxon>
        <taxon>Tracheophyta</taxon>
        <taxon>Spermatophyta</taxon>
        <taxon>Magnoliopsida</taxon>
        <taxon>Liliopsida</taxon>
        <taxon>Poales</taxon>
        <taxon>Cyperaceae</taxon>
        <taxon>Cyperoideae</taxon>
        <taxon>Cariceae</taxon>
        <taxon>Carex</taxon>
        <taxon>Carex subgen. Euthyceras</taxon>
    </lineage>
</organism>
<dbReference type="OrthoDB" id="191037at2759"/>
<proteinExistence type="predicted"/>
<dbReference type="Proteomes" id="UP000623129">
    <property type="component" value="Unassembled WGS sequence"/>
</dbReference>
<protein>
    <submittedName>
        <fullName evidence="2">F-box/kelch-repeat protein</fullName>
    </submittedName>
</protein>
<feature type="domain" description="F-box" evidence="1">
    <location>
        <begin position="9"/>
        <end position="47"/>
    </location>
</feature>
<dbReference type="EMBL" id="SWLB01000010">
    <property type="protein sequence ID" value="KAF3333498.1"/>
    <property type="molecule type" value="Genomic_DNA"/>
</dbReference>
<dbReference type="SUPFAM" id="SSF117281">
    <property type="entry name" value="Kelch motif"/>
    <property type="match status" value="1"/>
</dbReference>
<dbReference type="GO" id="GO:0080037">
    <property type="term" value="P:negative regulation of cytokinin-activated signaling pathway"/>
    <property type="evidence" value="ECO:0007669"/>
    <property type="project" value="InterPro"/>
</dbReference>
<sequence>MDAPNLIPGIPDEIAQECLIRIPYDSFPSVRHVCRQWKQEVESNPFHSLRKASGLAQTVVISAQSEPSLIPASEQNDPKSYTASGPISYHLALFHPDTGKWARLPMVPGLPIGIPLFCQLATVGRKLVMVGGWKPDTWAASDWVFVYDFMTGAWRSGAPVPGPRRSFFACAASENLVFVAGGHDDDKNALKSAMAYDVSSDTWIPLPDMSVERDEPKGVFMDGKFLVAGGYVTAEQGRFRRSAEMFDSMSWTWGPVEENWLDEDVKATHSCMALNGRVYKMKEGRYVAVREGDTWRVAGEVPEDARVSTRLADAGDRRLAVVGTSCHGGVPVAYVAREEVGKMMTWQRMDMPPEFWGHIHGICSMEL</sequence>